<keyword evidence="1 7" id="KW-0436">Ligase</keyword>
<evidence type="ECO:0000256" key="1">
    <source>
        <dbReference type="ARBA" id="ARBA00022598"/>
    </source>
</evidence>
<evidence type="ECO:0000256" key="7">
    <source>
        <dbReference type="RuleBase" id="RU363037"/>
    </source>
</evidence>
<dbReference type="GO" id="GO:0006400">
    <property type="term" value="P:tRNA modification"/>
    <property type="evidence" value="ECO:0007669"/>
    <property type="project" value="InterPro"/>
</dbReference>
<dbReference type="PANTHER" id="PTHR43311:SF1">
    <property type="entry name" value="GLUTAMYL-Q TRNA(ASP) SYNTHETASE"/>
    <property type="match status" value="1"/>
</dbReference>
<evidence type="ECO:0000259" key="8">
    <source>
        <dbReference type="Pfam" id="PF00749"/>
    </source>
</evidence>
<dbReference type="InterPro" id="IPR020058">
    <property type="entry name" value="Glu/Gln-tRNA-synth_Ib_cat-dom"/>
</dbReference>
<keyword evidence="5 7" id="KW-0067">ATP-binding</keyword>
<feature type="domain" description="Glutamyl/glutaminyl-tRNA synthetase class Ib catalytic" evidence="8">
    <location>
        <begin position="2"/>
        <end position="219"/>
    </location>
</feature>
<keyword evidence="2" id="KW-0479">Metal-binding</keyword>
<dbReference type="SUPFAM" id="SSF52374">
    <property type="entry name" value="Nucleotidylyl transferase"/>
    <property type="match status" value="1"/>
</dbReference>
<dbReference type="Gene3D" id="3.40.50.620">
    <property type="entry name" value="HUPs"/>
    <property type="match status" value="1"/>
</dbReference>
<gene>
    <name evidence="9" type="primary">gluQ</name>
    <name evidence="9" type="ORF">SSPSH_002890</name>
</gene>
<dbReference type="EMBL" id="AFNV02000021">
    <property type="protein sequence ID" value="ERJ18262.1"/>
    <property type="molecule type" value="Genomic_DNA"/>
</dbReference>
<dbReference type="InterPro" id="IPR000924">
    <property type="entry name" value="Glu/Gln-tRNA-synth"/>
</dbReference>
<keyword evidence="4" id="KW-0862">Zinc</keyword>
<dbReference type="GO" id="GO:0005524">
    <property type="term" value="F:ATP binding"/>
    <property type="evidence" value="ECO:0007669"/>
    <property type="project" value="UniProtKB-KW"/>
</dbReference>
<dbReference type="GO" id="GO:0008270">
    <property type="term" value="F:zinc ion binding"/>
    <property type="evidence" value="ECO:0007669"/>
    <property type="project" value="InterPro"/>
</dbReference>
<evidence type="ECO:0000256" key="5">
    <source>
        <dbReference type="ARBA" id="ARBA00022840"/>
    </source>
</evidence>
<dbReference type="EC" id="6.1.1.17" evidence="9"/>
<dbReference type="AlphaFoldDB" id="U2EIU5"/>
<reference evidence="9 10" key="1">
    <citation type="journal article" date="2011" name="J. Bacteriol.">
        <title>Genome sequence of Salinisphaera shabanensis, a gammaproteobacterium from the harsh, variable environment of the brine-seawater interface of the Shaban Deep in the Red Sea.</title>
        <authorList>
            <person name="Antunes A."/>
            <person name="Alam I."/>
            <person name="Bajic V.B."/>
            <person name="Stingl U."/>
        </authorList>
    </citation>
    <scope>NUCLEOTIDE SEQUENCE [LARGE SCALE GENOMIC DNA]</scope>
    <source>
        <strain evidence="9 10">E1L3A</strain>
    </source>
</reference>
<dbReference type="GO" id="GO:0004818">
    <property type="term" value="F:glutamate-tRNA ligase activity"/>
    <property type="evidence" value="ECO:0007669"/>
    <property type="project" value="UniProtKB-EC"/>
</dbReference>
<evidence type="ECO:0000256" key="4">
    <source>
        <dbReference type="ARBA" id="ARBA00022833"/>
    </source>
</evidence>
<accession>U2EIU5</accession>
<evidence type="ECO:0000256" key="3">
    <source>
        <dbReference type="ARBA" id="ARBA00022741"/>
    </source>
</evidence>
<evidence type="ECO:0000313" key="10">
    <source>
        <dbReference type="Proteomes" id="UP000006242"/>
    </source>
</evidence>
<dbReference type="NCBIfam" id="TIGR03838">
    <property type="entry name" value="queuosine_YadB"/>
    <property type="match status" value="1"/>
</dbReference>
<keyword evidence="10" id="KW-1185">Reference proteome</keyword>
<dbReference type="PANTHER" id="PTHR43311">
    <property type="entry name" value="GLUTAMATE--TRNA LIGASE"/>
    <property type="match status" value="1"/>
</dbReference>
<evidence type="ECO:0000313" key="9">
    <source>
        <dbReference type="EMBL" id="ERJ18262.1"/>
    </source>
</evidence>
<dbReference type="GO" id="GO:0006424">
    <property type="term" value="P:glutamyl-tRNA aminoacylation"/>
    <property type="evidence" value="ECO:0007669"/>
    <property type="project" value="InterPro"/>
</dbReference>
<evidence type="ECO:0000256" key="2">
    <source>
        <dbReference type="ARBA" id="ARBA00022723"/>
    </source>
</evidence>
<sequence>MGSLVAALGSFLQARAQGGKWLLRIDDLDIPRVESGAINKIVDTLEFFGLRCDGEVLYQSGRRDDYARAITYLKAAGYAFDCGCTRREARSGRAGIEGPIYPGTCRRGLPAGRTARSIRLRVSEAPIVVTDAIQGCYTQRLDRDIGDFVIRRADGIVAYQLATVLDDAYQGVTEVVRGADLLSSTPRQIAIQQALGLHTPLYAHLPVVVDETGEKLGKSTGAIPLRPRNGAAQLFQCLRWLGQSPPDTLHDVSVSRLLEWGLDNWSLSRVPSAPQLGGR</sequence>
<keyword evidence="3 7" id="KW-0547">Nucleotide-binding</keyword>
<dbReference type="InterPro" id="IPR022380">
    <property type="entry name" value="Glu-Q_tRNA(Asp)_Synthase"/>
</dbReference>
<reference evidence="9 10" key="2">
    <citation type="journal article" date="2013" name="PLoS ONE">
        <title>INDIGO - INtegrated Data Warehouse of MIcrobial GenOmes with Examples from the Red Sea Extremophiles.</title>
        <authorList>
            <person name="Alam I."/>
            <person name="Antunes A."/>
            <person name="Kamau A.A."/>
            <person name="Ba Alawi W."/>
            <person name="Kalkatawi M."/>
            <person name="Stingl U."/>
            <person name="Bajic V.B."/>
        </authorList>
    </citation>
    <scope>NUCLEOTIDE SEQUENCE [LARGE SCALE GENOMIC DNA]</scope>
    <source>
        <strain evidence="9 10">E1L3A</strain>
    </source>
</reference>
<proteinExistence type="inferred from homology"/>
<keyword evidence="6 7" id="KW-0030">Aminoacyl-tRNA synthetase</keyword>
<dbReference type="InterPro" id="IPR049940">
    <property type="entry name" value="GluQ/Sye"/>
</dbReference>
<name>U2EIU5_9GAMM</name>
<dbReference type="InterPro" id="IPR014729">
    <property type="entry name" value="Rossmann-like_a/b/a_fold"/>
</dbReference>
<keyword evidence="7" id="KW-0648">Protein biosynthesis</keyword>
<dbReference type="STRING" id="1033802.SSPSH_002890"/>
<organism evidence="9 10">
    <name type="scientific">Salinisphaera shabanensis E1L3A</name>
    <dbReference type="NCBI Taxonomy" id="1033802"/>
    <lineage>
        <taxon>Bacteria</taxon>
        <taxon>Pseudomonadati</taxon>
        <taxon>Pseudomonadota</taxon>
        <taxon>Gammaproteobacteria</taxon>
        <taxon>Salinisphaerales</taxon>
        <taxon>Salinisphaeraceae</taxon>
        <taxon>Salinisphaera</taxon>
    </lineage>
</organism>
<comment type="caution">
    <text evidence="9">The sequence shown here is derived from an EMBL/GenBank/DDBJ whole genome shotgun (WGS) entry which is preliminary data.</text>
</comment>
<dbReference type="NCBIfam" id="NF004314">
    <property type="entry name" value="PRK05710.1-3"/>
    <property type="match status" value="1"/>
</dbReference>
<dbReference type="Pfam" id="PF00749">
    <property type="entry name" value="tRNA-synt_1c"/>
    <property type="match status" value="1"/>
</dbReference>
<dbReference type="eggNOG" id="COG0008">
    <property type="taxonomic scope" value="Bacteria"/>
</dbReference>
<protein>
    <submittedName>
        <fullName evidence="9">Glutamyl-Q tRNA synthetase protein</fullName>
        <ecNumber evidence="9">6.1.1.17</ecNumber>
    </submittedName>
</protein>
<comment type="similarity">
    <text evidence="7">Belongs to the class-I aminoacyl-tRNA synthetase family.</text>
</comment>
<evidence type="ECO:0000256" key="6">
    <source>
        <dbReference type="ARBA" id="ARBA00023146"/>
    </source>
</evidence>
<dbReference type="GO" id="GO:0005829">
    <property type="term" value="C:cytosol"/>
    <property type="evidence" value="ECO:0007669"/>
    <property type="project" value="TreeGrafter"/>
</dbReference>
<dbReference type="PRINTS" id="PR00987">
    <property type="entry name" value="TRNASYNTHGLU"/>
</dbReference>
<dbReference type="Proteomes" id="UP000006242">
    <property type="component" value="Unassembled WGS sequence"/>
</dbReference>